<feature type="region of interest" description="Disordered" evidence="2">
    <location>
        <begin position="217"/>
        <end position="247"/>
    </location>
</feature>
<feature type="region of interest" description="Disordered" evidence="2">
    <location>
        <begin position="146"/>
        <end position="176"/>
    </location>
</feature>
<dbReference type="PANTHER" id="PTHR13602:SF2">
    <property type="entry name" value="UPF0488 PROTEIN C8ORF33"/>
    <property type="match status" value="1"/>
</dbReference>
<organism evidence="3 4">
    <name type="scientific">Tegillarca granosa</name>
    <name type="common">Malaysian cockle</name>
    <name type="synonym">Anadara granosa</name>
    <dbReference type="NCBI Taxonomy" id="220873"/>
    <lineage>
        <taxon>Eukaryota</taxon>
        <taxon>Metazoa</taxon>
        <taxon>Spiralia</taxon>
        <taxon>Lophotrochozoa</taxon>
        <taxon>Mollusca</taxon>
        <taxon>Bivalvia</taxon>
        <taxon>Autobranchia</taxon>
        <taxon>Pteriomorphia</taxon>
        <taxon>Arcoida</taxon>
        <taxon>Arcoidea</taxon>
        <taxon>Arcidae</taxon>
        <taxon>Tegillarca</taxon>
    </lineage>
</organism>
<comment type="similarity">
    <text evidence="1">Belongs to the UPF0488 family.</text>
</comment>
<proteinExistence type="inferred from homology"/>
<dbReference type="PANTHER" id="PTHR13602">
    <property type="entry name" value="UPF0488 PROTEIN C8ORF33"/>
    <property type="match status" value="1"/>
</dbReference>
<sequence length="247" mass="28027">MSSKKKGKPSKLPKKENPASTAQVEQEENQESAEERFEQELNWCIEQIVLGFEHQNPNSKQAYEAVKILKILRSDKAPMIKKRQAMRNAFGDYRQKMKAEERKTVAKLKKVSLTQVKDIPGENSCFFKKSLNKQGKCQTIVKDTNSELEKEDSNSESKTLTGSNNDVPNKTGSDFKFNRSNNAFTFNFDQQHKDGDNTDSTGLDNFVNGLNLNTGDCVSESNEEHKSINDAEMTGKNFTERLQNDQD</sequence>
<evidence type="ECO:0000256" key="1">
    <source>
        <dbReference type="ARBA" id="ARBA00005707"/>
    </source>
</evidence>
<evidence type="ECO:0000313" key="3">
    <source>
        <dbReference type="EMBL" id="KAJ8320680.1"/>
    </source>
</evidence>
<name>A0ABQ9FWL7_TEGGR</name>
<protein>
    <submittedName>
        <fullName evidence="3">Uncharacterized protein</fullName>
    </submittedName>
</protein>
<dbReference type="EMBL" id="JARBDR010000141">
    <property type="protein sequence ID" value="KAJ8320680.1"/>
    <property type="molecule type" value="Genomic_DNA"/>
</dbReference>
<keyword evidence="4" id="KW-1185">Reference proteome</keyword>
<gene>
    <name evidence="3" type="ORF">KUTeg_002267</name>
</gene>
<evidence type="ECO:0000313" key="4">
    <source>
        <dbReference type="Proteomes" id="UP001217089"/>
    </source>
</evidence>
<evidence type="ECO:0000256" key="2">
    <source>
        <dbReference type="SAM" id="MobiDB-lite"/>
    </source>
</evidence>
<dbReference type="InterPro" id="IPR029274">
    <property type="entry name" value="DUF4615"/>
</dbReference>
<dbReference type="Proteomes" id="UP001217089">
    <property type="component" value="Unassembled WGS sequence"/>
</dbReference>
<comment type="caution">
    <text evidence="3">The sequence shown here is derived from an EMBL/GenBank/DDBJ whole genome shotgun (WGS) entry which is preliminary data.</text>
</comment>
<feature type="compositionally biased region" description="Basic and acidic residues" evidence="2">
    <location>
        <begin position="238"/>
        <end position="247"/>
    </location>
</feature>
<feature type="compositionally biased region" description="Polar residues" evidence="2">
    <location>
        <begin position="156"/>
        <end position="176"/>
    </location>
</feature>
<feature type="compositionally biased region" description="Basic residues" evidence="2">
    <location>
        <begin position="1"/>
        <end position="12"/>
    </location>
</feature>
<feature type="compositionally biased region" description="Basic and acidic residues" evidence="2">
    <location>
        <begin position="146"/>
        <end position="155"/>
    </location>
</feature>
<feature type="region of interest" description="Disordered" evidence="2">
    <location>
        <begin position="1"/>
        <end position="35"/>
    </location>
</feature>
<reference evidence="3 4" key="1">
    <citation type="submission" date="2022-12" db="EMBL/GenBank/DDBJ databases">
        <title>Chromosome-level genome of Tegillarca granosa.</title>
        <authorList>
            <person name="Kim J."/>
        </authorList>
    </citation>
    <scope>NUCLEOTIDE SEQUENCE [LARGE SCALE GENOMIC DNA]</scope>
    <source>
        <strain evidence="3">Teg-2019</strain>
        <tissue evidence="3">Adductor muscle</tissue>
    </source>
</reference>
<accession>A0ABQ9FWL7</accession>
<dbReference type="Pfam" id="PF15393">
    <property type="entry name" value="DUF4615"/>
    <property type="match status" value="1"/>
</dbReference>